<protein>
    <recommendedName>
        <fullName evidence="4">Acyltransferase</fullName>
    </recommendedName>
</protein>
<dbReference type="CDD" id="cd16325">
    <property type="entry name" value="LolA"/>
    <property type="match status" value="1"/>
</dbReference>
<dbReference type="InterPro" id="IPR004564">
    <property type="entry name" value="OM_lipoprot_carrier_LolA-like"/>
</dbReference>
<dbReference type="SUPFAM" id="SSF89392">
    <property type="entry name" value="Prokaryotic lipoproteins and lipoprotein localization factors"/>
    <property type="match status" value="1"/>
</dbReference>
<dbReference type="Proteomes" id="UP000620596">
    <property type="component" value="Unassembled WGS sequence"/>
</dbReference>
<organism evidence="2 3">
    <name type="scientific">Polaromonas eurypsychrophila</name>
    <dbReference type="NCBI Taxonomy" id="1614635"/>
    <lineage>
        <taxon>Bacteria</taxon>
        <taxon>Pseudomonadati</taxon>
        <taxon>Pseudomonadota</taxon>
        <taxon>Betaproteobacteria</taxon>
        <taxon>Burkholderiales</taxon>
        <taxon>Comamonadaceae</taxon>
        <taxon>Polaromonas</taxon>
    </lineage>
</organism>
<evidence type="ECO:0000313" key="3">
    <source>
        <dbReference type="Proteomes" id="UP000620596"/>
    </source>
</evidence>
<sequence length="204" mass="22652">MHDAVRPLSSRFSSAFSFGLAAAGLLLALWGTPALAAWDLAQLMQGLAQNKSGRASFVEKKYIALLDKPVESSGELLYTAPGRLEKRTLKPRPESMLIESGTLTVERGKRRMTLRLQDYPELVAFTESIRGTLAGDVAALRRIYNLDLEGTEERWTLTLRPIETKMLEVVQRIRIGGSRAEVKTIEIEQTDKDRSVMVIAPLAP</sequence>
<proteinExistence type="predicted"/>
<keyword evidence="3" id="KW-1185">Reference proteome</keyword>
<dbReference type="RefSeq" id="WP_229676119.1">
    <property type="nucleotide sequence ID" value="NZ_BMIG01000001.1"/>
</dbReference>
<reference evidence="2" key="1">
    <citation type="journal article" date="2014" name="Int. J. Syst. Evol. Microbiol.">
        <title>Complete genome sequence of Corynebacterium casei LMG S-19264T (=DSM 44701T), isolated from a smear-ripened cheese.</title>
        <authorList>
            <consortium name="US DOE Joint Genome Institute (JGI-PGF)"/>
            <person name="Walter F."/>
            <person name="Albersmeier A."/>
            <person name="Kalinowski J."/>
            <person name="Ruckert C."/>
        </authorList>
    </citation>
    <scope>NUCLEOTIDE SEQUENCE</scope>
    <source>
        <strain evidence="2">CGMCC 1.15322</strain>
    </source>
</reference>
<evidence type="ECO:0000256" key="1">
    <source>
        <dbReference type="ARBA" id="ARBA00022729"/>
    </source>
</evidence>
<keyword evidence="1" id="KW-0732">Signal</keyword>
<gene>
    <name evidence="2" type="ORF">GCM10011496_04680</name>
</gene>
<dbReference type="InterPro" id="IPR029046">
    <property type="entry name" value="LolA/LolB/LppX"/>
</dbReference>
<dbReference type="Gene3D" id="2.50.20.10">
    <property type="entry name" value="Lipoprotein localisation LolA/LolB/LppX"/>
    <property type="match status" value="1"/>
</dbReference>
<evidence type="ECO:0008006" key="4">
    <source>
        <dbReference type="Google" id="ProtNLM"/>
    </source>
</evidence>
<dbReference type="AlphaFoldDB" id="A0A916S6R6"/>
<evidence type="ECO:0000313" key="2">
    <source>
        <dbReference type="EMBL" id="GGA87071.1"/>
    </source>
</evidence>
<accession>A0A916S6R6</accession>
<dbReference type="Pfam" id="PF19574">
    <property type="entry name" value="LolA_3"/>
    <property type="match status" value="1"/>
</dbReference>
<name>A0A916S6R6_9BURK</name>
<comment type="caution">
    <text evidence="2">The sequence shown here is derived from an EMBL/GenBank/DDBJ whole genome shotgun (WGS) entry which is preliminary data.</text>
</comment>
<dbReference type="EMBL" id="BMIG01000001">
    <property type="protein sequence ID" value="GGA87071.1"/>
    <property type="molecule type" value="Genomic_DNA"/>
</dbReference>
<reference evidence="2" key="2">
    <citation type="submission" date="2020-09" db="EMBL/GenBank/DDBJ databases">
        <authorList>
            <person name="Sun Q."/>
            <person name="Zhou Y."/>
        </authorList>
    </citation>
    <scope>NUCLEOTIDE SEQUENCE</scope>
    <source>
        <strain evidence="2">CGMCC 1.15322</strain>
    </source>
</reference>